<keyword evidence="2" id="KW-1185">Reference proteome</keyword>
<dbReference type="AlphaFoldDB" id="A0AAI9ZUP9"/>
<gene>
    <name evidence="1" type="ORF">BDP81DRAFT_316365</name>
</gene>
<dbReference type="EMBL" id="JAHMHQ010000007">
    <property type="protein sequence ID" value="KAK1638547.1"/>
    <property type="molecule type" value="Genomic_DNA"/>
</dbReference>
<organism evidence="1 2">
    <name type="scientific">Colletotrichum phormii</name>
    <dbReference type="NCBI Taxonomy" id="359342"/>
    <lineage>
        <taxon>Eukaryota</taxon>
        <taxon>Fungi</taxon>
        <taxon>Dikarya</taxon>
        <taxon>Ascomycota</taxon>
        <taxon>Pezizomycotina</taxon>
        <taxon>Sordariomycetes</taxon>
        <taxon>Hypocreomycetidae</taxon>
        <taxon>Glomerellales</taxon>
        <taxon>Glomerellaceae</taxon>
        <taxon>Colletotrichum</taxon>
        <taxon>Colletotrichum acutatum species complex</taxon>
    </lineage>
</organism>
<protein>
    <recommendedName>
        <fullName evidence="3">Metallothionein</fullName>
    </recommendedName>
</protein>
<comment type="caution">
    <text evidence="1">The sequence shown here is derived from an EMBL/GenBank/DDBJ whole genome shotgun (WGS) entry which is preliminary data.</text>
</comment>
<evidence type="ECO:0000313" key="2">
    <source>
        <dbReference type="Proteomes" id="UP001243989"/>
    </source>
</evidence>
<evidence type="ECO:0000313" key="1">
    <source>
        <dbReference type="EMBL" id="KAK1638547.1"/>
    </source>
</evidence>
<dbReference type="Proteomes" id="UP001243989">
    <property type="component" value="Unassembled WGS sequence"/>
</dbReference>
<accession>A0AAI9ZUP9</accession>
<proteinExistence type="predicted"/>
<dbReference type="RefSeq" id="XP_060447154.1">
    <property type="nucleotide sequence ID" value="XM_060584170.1"/>
</dbReference>
<evidence type="ECO:0008006" key="3">
    <source>
        <dbReference type="Google" id="ProtNLM"/>
    </source>
</evidence>
<name>A0AAI9ZUP9_9PEZI</name>
<dbReference type="GeneID" id="85469032"/>
<sequence length="49" mass="4783">MSGCGCASTGSCHCGKDCTCAGCPVSSSPTSIAPSATGMMLLTLLLQNK</sequence>
<reference evidence="1" key="1">
    <citation type="submission" date="2021-06" db="EMBL/GenBank/DDBJ databases">
        <title>Comparative genomics, transcriptomics and evolutionary studies reveal genomic signatures of adaptation to plant cell wall in hemibiotrophic fungi.</title>
        <authorList>
            <consortium name="DOE Joint Genome Institute"/>
            <person name="Baroncelli R."/>
            <person name="Diaz J.F."/>
            <person name="Benocci T."/>
            <person name="Peng M."/>
            <person name="Battaglia E."/>
            <person name="Haridas S."/>
            <person name="Andreopoulos W."/>
            <person name="Labutti K."/>
            <person name="Pangilinan J."/>
            <person name="Floch G.L."/>
            <person name="Makela M.R."/>
            <person name="Henrissat B."/>
            <person name="Grigoriev I.V."/>
            <person name="Crouch J.A."/>
            <person name="De Vries R.P."/>
            <person name="Sukno S.A."/>
            <person name="Thon M.R."/>
        </authorList>
    </citation>
    <scope>NUCLEOTIDE SEQUENCE</scope>
    <source>
        <strain evidence="1">CBS 102054</strain>
    </source>
</reference>